<name>A0A0E9NAD5_SAICN</name>
<evidence type="ECO:0000313" key="2">
    <source>
        <dbReference type="EMBL" id="GAO46794.1"/>
    </source>
</evidence>
<reference evidence="2 3" key="2">
    <citation type="journal article" date="2014" name="J. Gen. Appl. Microbiol.">
        <title>The early diverging ascomycetous budding yeast Saitoella complicata has three histone deacetylases belonging to the Clr6, Hos2, and Rpd3 lineages.</title>
        <authorList>
            <person name="Nishida H."/>
            <person name="Matsumoto T."/>
            <person name="Kondo S."/>
            <person name="Hamamoto M."/>
            <person name="Yoshikawa H."/>
        </authorList>
    </citation>
    <scope>NUCLEOTIDE SEQUENCE [LARGE SCALE GENOMIC DNA]</scope>
    <source>
        <strain evidence="2 3">NRRL Y-17804</strain>
    </source>
</reference>
<feature type="compositionally biased region" description="Basic and acidic residues" evidence="1">
    <location>
        <begin position="106"/>
        <end position="124"/>
    </location>
</feature>
<keyword evidence="3" id="KW-1185">Reference proteome</keyword>
<dbReference type="Proteomes" id="UP000033140">
    <property type="component" value="Unassembled WGS sequence"/>
</dbReference>
<evidence type="ECO:0000256" key="1">
    <source>
        <dbReference type="SAM" id="MobiDB-lite"/>
    </source>
</evidence>
<accession>A0A0E9NAD5</accession>
<feature type="region of interest" description="Disordered" evidence="1">
    <location>
        <begin position="72"/>
        <end position="124"/>
    </location>
</feature>
<reference evidence="2 3" key="3">
    <citation type="journal article" date="2015" name="Genome Announc.">
        <title>Draft Genome Sequence of the Archiascomycetous Yeast Saitoella complicata.</title>
        <authorList>
            <person name="Yamauchi K."/>
            <person name="Kondo S."/>
            <person name="Hamamoto M."/>
            <person name="Takahashi Y."/>
            <person name="Ogura Y."/>
            <person name="Hayashi T."/>
            <person name="Nishida H."/>
        </authorList>
    </citation>
    <scope>NUCLEOTIDE SEQUENCE [LARGE SCALE GENOMIC DNA]</scope>
    <source>
        <strain evidence="2 3">NRRL Y-17804</strain>
    </source>
</reference>
<comment type="caution">
    <text evidence="2">The sequence shown here is derived from an EMBL/GenBank/DDBJ whole genome shotgun (WGS) entry which is preliminary data.</text>
</comment>
<dbReference type="AlphaFoldDB" id="A0A0E9NAD5"/>
<organism evidence="2 3">
    <name type="scientific">Saitoella complicata (strain BCRC 22490 / CBS 7301 / JCM 7358 / NBRC 10748 / NRRL Y-17804)</name>
    <dbReference type="NCBI Taxonomy" id="698492"/>
    <lineage>
        <taxon>Eukaryota</taxon>
        <taxon>Fungi</taxon>
        <taxon>Dikarya</taxon>
        <taxon>Ascomycota</taxon>
        <taxon>Taphrinomycotina</taxon>
        <taxon>Taphrinomycotina incertae sedis</taxon>
        <taxon>Saitoella</taxon>
    </lineage>
</organism>
<dbReference type="EMBL" id="BACD03000005">
    <property type="protein sequence ID" value="GAO46794.1"/>
    <property type="molecule type" value="Genomic_DNA"/>
</dbReference>
<sequence>MDIGPTDSVSVTLLAQNQNAFEPKTKDLLSKQFDDPTDHVNAGFCTLYPDMSNFSLVQFNVISVQLTRQAKWRHPWGSGGNRQQPEESKDADSPDEGAVLLGEDGIDSRLDEARLSTTRDSDVS</sequence>
<reference evidence="2 3" key="1">
    <citation type="journal article" date="2011" name="J. Gen. Appl. Microbiol.">
        <title>Draft genome sequencing of the enigmatic yeast Saitoella complicata.</title>
        <authorList>
            <person name="Nishida H."/>
            <person name="Hamamoto M."/>
            <person name="Sugiyama J."/>
        </authorList>
    </citation>
    <scope>NUCLEOTIDE SEQUENCE [LARGE SCALE GENOMIC DNA]</scope>
    <source>
        <strain evidence="2 3">NRRL Y-17804</strain>
    </source>
</reference>
<evidence type="ECO:0000313" key="3">
    <source>
        <dbReference type="Proteomes" id="UP000033140"/>
    </source>
</evidence>
<proteinExistence type="predicted"/>
<gene>
    <name evidence="2" type="ORF">G7K_1013-t1</name>
</gene>
<protein>
    <submittedName>
        <fullName evidence="2">Uncharacterized protein</fullName>
    </submittedName>
</protein>